<dbReference type="WBParaSite" id="PDA_v2.g17846.t1">
    <property type="protein sequence ID" value="PDA_v2.g17846.t1"/>
    <property type="gene ID" value="PDA_v2.g17846"/>
</dbReference>
<name>A0A914PHQ1_9BILA</name>
<protein>
    <submittedName>
        <fullName evidence="2">Uncharacterized protein</fullName>
    </submittedName>
</protein>
<organism evidence="1 2">
    <name type="scientific">Panagrolaimus davidi</name>
    <dbReference type="NCBI Taxonomy" id="227884"/>
    <lineage>
        <taxon>Eukaryota</taxon>
        <taxon>Metazoa</taxon>
        <taxon>Ecdysozoa</taxon>
        <taxon>Nematoda</taxon>
        <taxon>Chromadorea</taxon>
        <taxon>Rhabditida</taxon>
        <taxon>Tylenchina</taxon>
        <taxon>Panagrolaimomorpha</taxon>
        <taxon>Panagrolaimoidea</taxon>
        <taxon>Panagrolaimidae</taxon>
        <taxon>Panagrolaimus</taxon>
    </lineage>
</organism>
<dbReference type="Proteomes" id="UP000887578">
    <property type="component" value="Unplaced"/>
</dbReference>
<dbReference type="AlphaFoldDB" id="A0A914PHQ1"/>
<sequence>MGPSIKKFVFCDALGADVDMIFDAFIHEGIENVRIPKKIPEKNLKKLCQTTTIKHLYGPFTYSVSL</sequence>
<proteinExistence type="predicted"/>
<evidence type="ECO:0000313" key="2">
    <source>
        <dbReference type="WBParaSite" id="PDA_v2.g17846.t1"/>
    </source>
</evidence>
<accession>A0A914PHQ1</accession>
<reference evidence="2" key="1">
    <citation type="submission" date="2022-11" db="UniProtKB">
        <authorList>
            <consortium name="WormBaseParasite"/>
        </authorList>
    </citation>
    <scope>IDENTIFICATION</scope>
</reference>
<evidence type="ECO:0000313" key="1">
    <source>
        <dbReference type="Proteomes" id="UP000887578"/>
    </source>
</evidence>
<keyword evidence="1" id="KW-1185">Reference proteome</keyword>